<keyword evidence="8" id="KW-0560">Oxidoreductase</keyword>
<evidence type="ECO:0000256" key="5">
    <source>
        <dbReference type="ARBA" id="ARBA00023014"/>
    </source>
</evidence>
<dbReference type="PANTHER" id="PTHR10371:SF3">
    <property type="entry name" value="NADH DEHYDROGENASE [UBIQUINONE] FLAVOPROTEIN 2, MITOCHONDRIAL"/>
    <property type="match status" value="1"/>
</dbReference>
<keyword evidence="4 7" id="KW-0408">Iron</keyword>
<dbReference type="GO" id="GO:0051537">
    <property type="term" value="F:2 iron, 2 sulfur cluster binding"/>
    <property type="evidence" value="ECO:0007669"/>
    <property type="project" value="UniProtKB-KW"/>
</dbReference>
<comment type="cofactor">
    <cofactor evidence="6">
        <name>[2Fe-2S] cluster</name>
        <dbReference type="ChEBI" id="CHEBI:190135"/>
    </cofactor>
</comment>
<feature type="binding site" evidence="7">
    <location>
        <position position="89"/>
    </location>
    <ligand>
        <name>[2Fe-2S] cluster</name>
        <dbReference type="ChEBI" id="CHEBI:190135"/>
    </ligand>
</feature>
<dbReference type="GO" id="GO:0046872">
    <property type="term" value="F:metal ion binding"/>
    <property type="evidence" value="ECO:0007669"/>
    <property type="project" value="UniProtKB-KW"/>
</dbReference>
<dbReference type="PIRSF" id="PIRSF000216">
    <property type="entry name" value="NADH_DH_24kDa"/>
    <property type="match status" value="1"/>
</dbReference>
<sequence length="165" mass="18643">MSKFKYTPENEAKFQEQIKRYPNSNSMMLPALWLVQEQEGWVSPDAMIFVAEKLNKAPIEVYEFATFYTMFNLKPIGTYHIELCKTLSCMVMGSKDLKKFIKDTIGIGPGETSEDGLFHFSEVECLGACGGAPMFALNGEYHENQSIDSLKKVIEECRNASKSSK</sequence>
<gene>
    <name evidence="8" type="primary">nuoE</name>
    <name evidence="8" type="ORF">AMOL_2353</name>
    <name evidence="9" type="ORF">CPU12_07590</name>
</gene>
<keyword evidence="5 7" id="KW-0411">Iron-sulfur</keyword>
<evidence type="ECO:0000256" key="7">
    <source>
        <dbReference type="PIRSR" id="PIRSR000216-1"/>
    </source>
</evidence>
<dbReference type="Gene3D" id="1.10.10.1590">
    <property type="entry name" value="NADH-quinone oxidoreductase subunit E"/>
    <property type="match status" value="1"/>
</dbReference>
<dbReference type="Proteomes" id="UP000221222">
    <property type="component" value="Unassembled WGS sequence"/>
</dbReference>
<dbReference type="Pfam" id="PF01257">
    <property type="entry name" value="2Fe-2S_thioredx"/>
    <property type="match status" value="1"/>
</dbReference>
<dbReference type="EMBL" id="NXFY01000010">
    <property type="protein sequence ID" value="PHO17952.1"/>
    <property type="molecule type" value="Genomic_DNA"/>
</dbReference>
<dbReference type="SUPFAM" id="SSF52833">
    <property type="entry name" value="Thioredoxin-like"/>
    <property type="match status" value="1"/>
</dbReference>
<comment type="cofactor">
    <cofactor evidence="7">
        <name>[2Fe-2S] cluster</name>
        <dbReference type="ChEBI" id="CHEBI:190135"/>
    </cofactor>
    <text evidence="7">Binds 1 [2Fe-2S] cluster.</text>
</comment>
<evidence type="ECO:0000256" key="6">
    <source>
        <dbReference type="ARBA" id="ARBA00034078"/>
    </source>
</evidence>
<evidence type="ECO:0000256" key="3">
    <source>
        <dbReference type="ARBA" id="ARBA00022723"/>
    </source>
</evidence>
<dbReference type="InterPro" id="IPR036249">
    <property type="entry name" value="Thioredoxin-like_sf"/>
</dbReference>
<dbReference type="CDD" id="cd03064">
    <property type="entry name" value="TRX_Fd_NuoE"/>
    <property type="match status" value="1"/>
</dbReference>
<dbReference type="KEGG" id="amol:AMOL_2353"/>
<keyword evidence="3 7" id="KW-0479">Metal-binding</keyword>
<evidence type="ECO:0000313" key="8">
    <source>
        <dbReference type="EMBL" id="AXX93295.1"/>
    </source>
</evidence>
<evidence type="ECO:0000256" key="1">
    <source>
        <dbReference type="ARBA" id="ARBA00010643"/>
    </source>
</evidence>
<dbReference type="EMBL" id="CP032098">
    <property type="protein sequence ID" value="AXX93295.1"/>
    <property type="molecule type" value="Genomic_DNA"/>
</dbReference>
<evidence type="ECO:0000256" key="4">
    <source>
        <dbReference type="ARBA" id="ARBA00023004"/>
    </source>
</evidence>
<evidence type="ECO:0000313" key="11">
    <source>
        <dbReference type="Proteomes" id="UP000262712"/>
    </source>
</evidence>
<evidence type="ECO:0000313" key="10">
    <source>
        <dbReference type="Proteomes" id="UP000221222"/>
    </source>
</evidence>
<protein>
    <submittedName>
        <fullName evidence="9">NAD(P)H-dependent oxidoreductase subunit E</fullName>
    </submittedName>
    <submittedName>
        <fullName evidence="8">NADH:quinone oxidoreductase I, chain E (Thioredoxin-like [2Fe-2S] ferredoxin family)</fullName>
        <ecNumber evidence="8">1.6.5.3</ecNumber>
    </submittedName>
</protein>
<keyword evidence="10" id="KW-1185">Reference proteome</keyword>
<dbReference type="FunFam" id="1.10.10.1590:FF:000001">
    <property type="entry name" value="NADH-quinone oxidoreductase subunit E"/>
    <property type="match status" value="1"/>
</dbReference>
<dbReference type="InterPro" id="IPR042128">
    <property type="entry name" value="NuoE_dom"/>
</dbReference>
<accession>A0A2G1DHH4</accession>
<dbReference type="Gene3D" id="3.40.30.10">
    <property type="entry name" value="Glutaredoxin"/>
    <property type="match status" value="1"/>
</dbReference>
<evidence type="ECO:0000256" key="2">
    <source>
        <dbReference type="ARBA" id="ARBA00022714"/>
    </source>
</evidence>
<name>A0A2G1DHH4_9BACT</name>
<comment type="similarity">
    <text evidence="1">Belongs to the complex I 24 kDa subunit family.</text>
</comment>
<dbReference type="AlphaFoldDB" id="A0A2G1DHH4"/>
<dbReference type="NCBIfam" id="TIGR01958">
    <property type="entry name" value="nuoE_fam"/>
    <property type="match status" value="1"/>
</dbReference>
<keyword evidence="2 7" id="KW-0001">2Fe-2S</keyword>
<reference evidence="8 11" key="2">
    <citation type="submission" date="2018-08" db="EMBL/GenBank/DDBJ databases">
        <title>Complete genome of the Arcobacter molluscorum type strain LMG 25693.</title>
        <authorList>
            <person name="Miller W.G."/>
            <person name="Yee E."/>
            <person name="Bono J.L."/>
        </authorList>
    </citation>
    <scope>NUCLEOTIDE SEQUENCE [LARGE SCALE GENOMIC DNA]</scope>
    <source>
        <strain evidence="8 11">CECT 7696</strain>
    </source>
</reference>
<organism evidence="9 10">
    <name type="scientific">Malaciobacter molluscorum LMG 25693</name>
    <dbReference type="NCBI Taxonomy" id="870501"/>
    <lineage>
        <taxon>Bacteria</taxon>
        <taxon>Pseudomonadati</taxon>
        <taxon>Campylobacterota</taxon>
        <taxon>Epsilonproteobacteria</taxon>
        <taxon>Campylobacterales</taxon>
        <taxon>Arcobacteraceae</taxon>
        <taxon>Malaciobacter</taxon>
    </lineage>
</organism>
<feature type="binding site" evidence="7">
    <location>
        <position position="84"/>
    </location>
    <ligand>
        <name>[2Fe-2S] cluster</name>
        <dbReference type="ChEBI" id="CHEBI:190135"/>
    </ligand>
</feature>
<dbReference type="EC" id="1.6.5.3" evidence="8"/>
<evidence type="ECO:0000313" key="9">
    <source>
        <dbReference type="EMBL" id="PHO17952.1"/>
    </source>
</evidence>
<dbReference type="GO" id="GO:0003954">
    <property type="term" value="F:NADH dehydrogenase activity"/>
    <property type="evidence" value="ECO:0007669"/>
    <property type="project" value="TreeGrafter"/>
</dbReference>
<dbReference type="InterPro" id="IPR041921">
    <property type="entry name" value="NuoE_N"/>
</dbReference>
<dbReference type="PANTHER" id="PTHR10371">
    <property type="entry name" value="NADH DEHYDROGENASE UBIQUINONE FLAVOPROTEIN 2, MITOCHONDRIAL"/>
    <property type="match status" value="1"/>
</dbReference>
<dbReference type="RefSeq" id="WP_099342501.1">
    <property type="nucleotide sequence ID" value="NZ_CP032098.1"/>
</dbReference>
<feature type="binding site" evidence="7">
    <location>
        <position position="125"/>
    </location>
    <ligand>
        <name>[2Fe-2S] cluster</name>
        <dbReference type="ChEBI" id="CHEBI:190135"/>
    </ligand>
</feature>
<reference evidence="9 10" key="1">
    <citation type="submission" date="2017-09" db="EMBL/GenBank/DDBJ databases">
        <title>Arcobacter canalis sp. nov., a new species isolated from a water canal contaminated with urban sewage.</title>
        <authorList>
            <person name="Perez-Cataluna A."/>
            <person name="Salas-Masso N."/>
            <person name="Figueras M.J."/>
        </authorList>
    </citation>
    <scope>NUCLEOTIDE SEQUENCE [LARGE SCALE GENOMIC DNA]</scope>
    <source>
        <strain evidence="9 10">F98-3</strain>
    </source>
</reference>
<dbReference type="Proteomes" id="UP000262712">
    <property type="component" value="Chromosome"/>
</dbReference>
<dbReference type="InterPro" id="IPR002023">
    <property type="entry name" value="NuoE-like"/>
</dbReference>
<feature type="binding site" evidence="7">
    <location>
        <position position="129"/>
    </location>
    <ligand>
        <name>[2Fe-2S] cluster</name>
        <dbReference type="ChEBI" id="CHEBI:190135"/>
    </ligand>
</feature>
<proteinExistence type="inferred from homology"/>